<dbReference type="InterPro" id="IPR039537">
    <property type="entry name" value="Retrotran_Ty1/copia-like"/>
</dbReference>
<dbReference type="SMART" id="SM00343">
    <property type="entry name" value="ZnF_C2HC"/>
    <property type="match status" value="1"/>
</dbReference>
<dbReference type="InterPro" id="IPR001584">
    <property type="entry name" value="Integrase_cat-core"/>
</dbReference>
<feature type="region of interest" description="Disordered" evidence="6">
    <location>
        <begin position="1"/>
        <end position="59"/>
    </location>
</feature>
<dbReference type="GO" id="GO:0006508">
    <property type="term" value="P:proteolysis"/>
    <property type="evidence" value="ECO:0007669"/>
    <property type="project" value="UniProtKB-KW"/>
</dbReference>
<dbReference type="Pfam" id="PF13976">
    <property type="entry name" value="gag_pre-integrs"/>
    <property type="match status" value="1"/>
</dbReference>
<dbReference type="CDD" id="cd09272">
    <property type="entry name" value="RNase_HI_RT_Ty1"/>
    <property type="match status" value="1"/>
</dbReference>
<feature type="compositionally biased region" description="Basic residues" evidence="6">
    <location>
        <begin position="596"/>
        <end position="609"/>
    </location>
</feature>
<dbReference type="InterPro" id="IPR012337">
    <property type="entry name" value="RNaseH-like_sf"/>
</dbReference>
<dbReference type="SUPFAM" id="SSF56672">
    <property type="entry name" value="DNA/RNA polymerases"/>
    <property type="match status" value="1"/>
</dbReference>
<feature type="compositionally biased region" description="Low complexity" evidence="6">
    <location>
        <begin position="87"/>
        <end position="107"/>
    </location>
</feature>
<dbReference type="GO" id="GO:0004190">
    <property type="term" value="F:aspartic-type endopeptidase activity"/>
    <property type="evidence" value="ECO:0007669"/>
    <property type="project" value="UniProtKB-KW"/>
</dbReference>
<feature type="compositionally biased region" description="Polar residues" evidence="6">
    <location>
        <begin position="295"/>
        <end position="304"/>
    </location>
</feature>
<evidence type="ECO:0000256" key="6">
    <source>
        <dbReference type="SAM" id="MobiDB-lite"/>
    </source>
</evidence>
<feature type="compositionally biased region" description="Acidic residues" evidence="6">
    <location>
        <begin position="333"/>
        <end position="346"/>
    </location>
</feature>
<evidence type="ECO:0000256" key="3">
    <source>
        <dbReference type="ARBA" id="ARBA00022750"/>
    </source>
</evidence>
<dbReference type="PROSITE" id="PS50158">
    <property type="entry name" value="ZF_CCHC"/>
    <property type="match status" value="1"/>
</dbReference>
<feature type="region of interest" description="Disordered" evidence="6">
    <location>
        <begin position="1722"/>
        <end position="1759"/>
    </location>
</feature>
<dbReference type="Pfam" id="PF00665">
    <property type="entry name" value="rve"/>
    <property type="match status" value="1"/>
</dbReference>
<keyword evidence="5" id="KW-0863">Zinc-finger</keyword>
<dbReference type="InterPro" id="IPR036397">
    <property type="entry name" value="RNaseH_sf"/>
</dbReference>
<keyword evidence="4" id="KW-0378">Hydrolase</keyword>
<feature type="region of interest" description="Disordered" evidence="6">
    <location>
        <begin position="84"/>
        <end position="109"/>
    </location>
</feature>
<feature type="compositionally biased region" description="Basic and acidic residues" evidence="6">
    <location>
        <begin position="1142"/>
        <end position="1164"/>
    </location>
</feature>
<feature type="domain" description="Integrase catalytic" evidence="8">
    <location>
        <begin position="857"/>
        <end position="1033"/>
    </location>
</feature>
<dbReference type="SUPFAM" id="SSF53098">
    <property type="entry name" value="Ribonuclease H-like"/>
    <property type="match status" value="1"/>
</dbReference>
<comment type="caution">
    <text evidence="9">The sequence shown here is derived from an EMBL/GenBank/DDBJ whole genome shotgun (WGS) entry which is preliminary data.</text>
</comment>
<dbReference type="Pfam" id="PF07727">
    <property type="entry name" value="RVT_2"/>
    <property type="match status" value="1"/>
</dbReference>
<dbReference type="GO" id="GO:0003676">
    <property type="term" value="F:nucleic acid binding"/>
    <property type="evidence" value="ECO:0007669"/>
    <property type="project" value="InterPro"/>
</dbReference>
<keyword evidence="10" id="KW-1185">Reference proteome</keyword>
<keyword evidence="2" id="KW-0479">Metal-binding</keyword>
<feature type="region of interest" description="Disordered" evidence="6">
    <location>
        <begin position="596"/>
        <end position="620"/>
    </location>
</feature>
<feature type="compositionally biased region" description="Polar residues" evidence="6">
    <location>
        <begin position="1747"/>
        <end position="1759"/>
    </location>
</feature>
<evidence type="ECO:0000259" key="8">
    <source>
        <dbReference type="PROSITE" id="PS50994"/>
    </source>
</evidence>
<evidence type="ECO:0000259" key="7">
    <source>
        <dbReference type="PROSITE" id="PS50158"/>
    </source>
</evidence>
<dbReference type="EMBL" id="JAUUTY010000005">
    <property type="protein sequence ID" value="KAK1629795.1"/>
    <property type="molecule type" value="Genomic_DNA"/>
</dbReference>
<evidence type="ECO:0000256" key="4">
    <source>
        <dbReference type="ARBA" id="ARBA00022801"/>
    </source>
</evidence>
<dbReference type="Gene3D" id="3.30.420.10">
    <property type="entry name" value="Ribonuclease H-like superfamily/Ribonuclease H"/>
    <property type="match status" value="1"/>
</dbReference>
<proteinExistence type="predicted"/>
<evidence type="ECO:0008006" key="11">
    <source>
        <dbReference type="Google" id="ProtNLM"/>
    </source>
</evidence>
<dbReference type="SUPFAM" id="SSF57756">
    <property type="entry name" value="Retrovirus zinc finger-like domains"/>
    <property type="match status" value="1"/>
</dbReference>
<evidence type="ECO:0000313" key="10">
    <source>
        <dbReference type="Proteomes" id="UP001231189"/>
    </source>
</evidence>
<feature type="compositionally biased region" description="Polar residues" evidence="6">
    <location>
        <begin position="13"/>
        <end position="27"/>
    </location>
</feature>
<reference evidence="9" key="1">
    <citation type="submission" date="2023-07" db="EMBL/GenBank/DDBJ databases">
        <title>A chromosome-level genome assembly of Lolium multiflorum.</title>
        <authorList>
            <person name="Chen Y."/>
            <person name="Copetti D."/>
            <person name="Kolliker R."/>
            <person name="Studer B."/>
        </authorList>
    </citation>
    <scope>NUCLEOTIDE SEQUENCE</scope>
    <source>
        <strain evidence="9">02402/16</strain>
        <tissue evidence="9">Leaf</tissue>
    </source>
</reference>
<dbReference type="InterPro" id="IPR013103">
    <property type="entry name" value="RVT_2"/>
</dbReference>
<dbReference type="Gene3D" id="4.10.60.10">
    <property type="entry name" value="Zinc finger, CCHC-type"/>
    <property type="match status" value="1"/>
</dbReference>
<dbReference type="PANTHER" id="PTHR42648:SF27">
    <property type="entry name" value="RNA-DIRECTED DNA POLYMERASE"/>
    <property type="match status" value="1"/>
</dbReference>
<evidence type="ECO:0000313" key="9">
    <source>
        <dbReference type="EMBL" id="KAK1629795.1"/>
    </source>
</evidence>
<feature type="domain" description="CCHC-type" evidence="7">
    <location>
        <begin position="628"/>
        <end position="643"/>
    </location>
</feature>
<dbReference type="Pfam" id="PF22936">
    <property type="entry name" value="Pol_BBD"/>
    <property type="match status" value="1"/>
</dbReference>
<feature type="region of interest" description="Disordered" evidence="6">
    <location>
        <begin position="215"/>
        <end position="371"/>
    </location>
</feature>
<sequence>MGKPRDTKVAILPSTTRKGTTLSTSAALDSPSVISKLVSPPHASNAGTSAESENSHNIDNVSAVLDDSGSLGSFLDATIAKSRQIETTETPNENAATPVNSPESVEYSSDDLDEDYVELDDDFIEKCNATTDARKIKKLLAEHAVRYKLSPDPKFATSPINIRDKDYDFSLDLSHIAIVEKTPFCGTEKESAVEHMTEKRTPEDAEELLAKIGRNHDDWSTPEPTPTPIVKKRGMIKLNDEDMREAKKSLKEKGIKPEDVKNLPPIEDICETIPPSSMIEDPLYPEGHPKRVEQDSQLIKTSAPSKKKKKKHKNVVESSEPVNDPNSISISDAETESGNEHEEDNDKNDTPDKEEIEKEPEKPAKNKKYTKEDFITEKHDMASPINFNQFLEKEKLKSNGSNFTDWFRHVRIFLNGGNLQYVLDAPLGDPPAETETDEVKNVYATRKTRYSQVQCAILCSLESDLQKRFEHHDPHELMKELKTIFETHAAVECYEASKHFFSCMMEEGSSISEHMLVMTGHAKKLSDLGIVIPNRLGINRVLQSLPPSYKNFVMNYNMQNMNKEFPELFGMLKAAEIEIKKEHQVLMVNKTTSFKKQGKSKGKFKKGGKKAATPPMKPKNGPKPDADCYYCKEKGHWKRNCSKYLADLKSGLIKKKKEGISDIHVIDVYLTSSRSSTWVFDTGSVAHICNSKQELKNKRQLLKDEVTMRVGNGSKVNVIAVGTLPLHLPSGLVLSLNNCYYVPALSMNIISGSCLMQDGYSFKSENNGCSIFMNNIFYGRAPQKNGLFLLDLDSSNTHIHNIDAKRIKLNDNSTYMWHCRLGHIGVKRMKKLHTDGLLESLDFESLDRCEACLMGKMTKTPFSGMMERATDLLEIIHTDVCGPMSVASRGGYRYVLTFTDDLSRYGYIYLMKHKSETFEKFKEFQSEVENQRNKKIKFLRSDRGGEYLSYEFSMHLKKCGILSQLTPPGTPQRNGVSERRNRTLLDMVRSMMSLTDLPLSFWSYALETAAFTLNRAPSKSVETTPYELWFNKKPKLSFLKVWGCEAYVKKLQPDKLEPKAEKCVFIGYPKETIGYTFYHRSEGKIFVAKNGTFLEKEFLTKEVTGRKVELDEIEESLLVDQSSAVPENVPVPPTPATEEANDNDHETSNETATEPRRSTRDRATPDWYDPCLNVMIVDNNDEDPATYEEAMMSPDSNKWQEAMKSEMGSMYDNKVWTLVDLPDSRKAVENKWIFKRKTDADGNITVYKARLVAKGFRQIQGVDYDETFSPVAKLKSVRILLAIAAFFDYEIWQMDVKTAFLNGDIEEELYMVQPKGFVDPKNADKVCKLQRSIYGLKQASRSWNRRFDKVIKDFGFIQCHGEACIYKKVSGSSVAFLILYVDDILLIGNDIELLSSVKGYLNNSFSMKDLGEASYILGIKIYRDRSRRLIGLSQSTYLDKILKKFRMDESKKGFLPMLLGKVLSKTQGPATAEERERMSQIPYASAVGSIMYAMLCTRPDIAHAVSLTSRYQSDPGMEHWTAVKNILKYLKRTKDMFLCYGGDQELVVTSYTDASWNTDPDDSKSQSGYVFILNGAAISWASSKQCTVAKSSTESEYIAASEASSEAVWMKRFIVELGVVPSALDPFVIYCDNMGAIANAQEPRSHKRLKHIKLRYHSIREYIEDGEVKICKVHTDLNVADPLTKALPRAKHDQHQNAMGVRSPKRRRFLAGVSPEYVSSIHTSPTFREAEDDDQDTDVIARRRGTPSYTSPTRETAGTTATVDVCTASPPSPVNFVFSDCEECNVCDCNECENNFNNQGKWCS</sequence>
<keyword evidence="3" id="KW-0064">Aspartyl protease</keyword>
<feature type="compositionally biased region" description="Basic and acidic residues" evidence="6">
    <location>
        <begin position="347"/>
        <end position="371"/>
    </location>
</feature>
<keyword evidence="5" id="KW-0862">Zinc</keyword>
<dbReference type="Pfam" id="PF14223">
    <property type="entry name" value="Retrotran_gag_2"/>
    <property type="match status" value="1"/>
</dbReference>
<dbReference type="InterPro" id="IPR025724">
    <property type="entry name" value="GAG-pre-integrase_dom"/>
</dbReference>
<dbReference type="InterPro" id="IPR054722">
    <property type="entry name" value="PolX-like_BBD"/>
</dbReference>
<gene>
    <name evidence="9" type="ORF">QYE76_004110</name>
</gene>
<dbReference type="GO" id="GO:0008270">
    <property type="term" value="F:zinc ion binding"/>
    <property type="evidence" value="ECO:0007669"/>
    <property type="project" value="UniProtKB-KW"/>
</dbReference>
<evidence type="ECO:0000256" key="5">
    <source>
        <dbReference type="PROSITE-ProRule" id="PRU00047"/>
    </source>
</evidence>
<dbReference type="Proteomes" id="UP001231189">
    <property type="component" value="Unassembled WGS sequence"/>
</dbReference>
<evidence type="ECO:0000256" key="1">
    <source>
        <dbReference type="ARBA" id="ARBA00022670"/>
    </source>
</evidence>
<name>A0AAD8RQJ5_LOLMU</name>
<feature type="compositionally biased region" description="Polar residues" evidence="6">
    <location>
        <begin position="45"/>
        <end position="59"/>
    </location>
</feature>
<dbReference type="InterPro" id="IPR001878">
    <property type="entry name" value="Znf_CCHC"/>
</dbReference>
<dbReference type="PROSITE" id="PS50994">
    <property type="entry name" value="INTEGRASE"/>
    <property type="match status" value="1"/>
</dbReference>
<dbReference type="Pfam" id="PF25597">
    <property type="entry name" value="SH3_retrovirus"/>
    <property type="match status" value="1"/>
</dbReference>
<accession>A0AAD8RQJ5</accession>
<feature type="region of interest" description="Disordered" evidence="6">
    <location>
        <begin position="1119"/>
        <end position="1165"/>
    </location>
</feature>
<keyword evidence="1" id="KW-0645">Protease</keyword>
<feature type="compositionally biased region" description="Basic and acidic residues" evidence="6">
    <location>
        <begin position="238"/>
        <end position="261"/>
    </location>
</feature>
<protein>
    <recommendedName>
        <fullName evidence="11">Gag-pol polyprotein</fullName>
    </recommendedName>
</protein>
<evidence type="ECO:0000256" key="2">
    <source>
        <dbReference type="ARBA" id="ARBA00022723"/>
    </source>
</evidence>
<dbReference type="GO" id="GO:0015074">
    <property type="term" value="P:DNA integration"/>
    <property type="evidence" value="ECO:0007669"/>
    <property type="project" value="InterPro"/>
</dbReference>
<dbReference type="InterPro" id="IPR057670">
    <property type="entry name" value="SH3_retrovirus"/>
</dbReference>
<dbReference type="PANTHER" id="PTHR42648">
    <property type="entry name" value="TRANSPOSASE, PUTATIVE-RELATED"/>
    <property type="match status" value="1"/>
</dbReference>
<dbReference type="InterPro" id="IPR043502">
    <property type="entry name" value="DNA/RNA_pol_sf"/>
</dbReference>
<organism evidence="9 10">
    <name type="scientific">Lolium multiflorum</name>
    <name type="common">Italian ryegrass</name>
    <name type="synonym">Lolium perenne subsp. multiflorum</name>
    <dbReference type="NCBI Taxonomy" id="4521"/>
    <lineage>
        <taxon>Eukaryota</taxon>
        <taxon>Viridiplantae</taxon>
        <taxon>Streptophyta</taxon>
        <taxon>Embryophyta</taxon>
        <taxon>Tracheophyta</taxon>
        <taxon>Spermatophyta</taxon>
        <taxon>Magnoliopsida</taxon>
        <taxon>Liliopsida</taxon>
        <taxon>Poales</taxon>
        <taxon>Poaceae</taxon>
        <taxon>BOP clade</taxon>
        <taxon>Pooideae</taxon>
        <taxon>Poodae</taxon>
        <taxon>Poeae</taxon>
        <taxon>Poeae Chloroplast Group 2 (Poeae type)</taxon>
        <taxon>Loliodinae</taxon>
        <taxon>Loliinae</taxon>
        <taxon>Lolium</taxon>
    </lineage>
</organism>
<feature type="compositionally biased region" description="Polar residues" evidence="6">
    <location>
        <begin position="316"/>
        <end position="332"/>
    </location>
</feature>
<dbReference type="InterPro" id="IPR036875">
    <property type="entry name" value="Znf_CCHC_sf"/>
</dbReference>